<evidence type="ECO:0000313" key="2">
    <source>
        <dbReference type="Proteomes" id="UP000288794"/>
    </source>
</evidence>
<comment type="caution">
    <text evidence="1">The sequence shown here is derived from an EMBL/GenBank/DDBJ whole genome shotgun (WGS) entry which is preliminary data.</text>
</comment>
<dbReference type="EMBL" id="JMEE01000001">
    <property type="protein sequence ID" value="RWR03492.1"/>
    <property type="molecule type" value="Genomic_DNA"/>
</dbReference>
<dbReference type="RefSeq" id="WP_128174245.1">
    <property type="nucleotide sequence ID" value="NZ_CP071409.1"/>
</dbReference>
<dbReference type="Gene3D" id="3.30.70.2360">
    <property type="match status" value="1"/>
</dbReference>
<name>A0A443IHK5_9GAMM</name>
<reference evidence="1 2" key="1">
    <citation type="submission" date="2014-04" db="EMBL/GenBank/DDBJ databases">
        <title>Draft genome sequence of Pantoea beijingensis strain LMG 27579, an emerging pathogen to Pleurotus eryngii with potential industrial application.</title>
        <authorList>
            <person name="Xu F."/>
            <person name="Liu Y."/>
            <person name="Wang S."/>
            <person name="Yin Y."/>
            <person name="Ma Y."/>
            <person name="Zhao S."/>
            <person name="Rong C."/>
        </authorList>
    </citation>
    <scope>NUCLEOTIDE SEQUENCE [LARGE SCALE GENOMIC DNA]</scope>
    <source>
        <strain evidence="1 2">LMG 27579</strain>
    </source>
</reference>
<proteinExistence type="predicted"/>
<gene>
    <name evidence="1" type="ORF">ED28_00465</name>
</gene>
<evidence type="ECO:0000313" key="1">
    <source>
        <dbReference type="EMBL" id="RWR03492.1"/>
    </source>
</evidence>
<dbReference type="GO" id="GO:0004521">
    <property type="term" value="F:RNA endonuclease activity"/>
    <property type="evidence" value="ECO:0007669"/>
    <property type="project" value="InterPro"/>
</dbReference>
<organism evidence="1 2">
    <name type="scientific">[Pantoea] beijingensis</name>
    <dbReference type="NCBI Taxonomy" id="1324864"/>
    <lineage>
        <taxon>Bacteria</taxon>
        <taxon>Pseudomonadati</taxon>
        <taxon>Pseudomonadota</taxon>
        <taxon>Gammaproteobacteria</taxon>
        <taxon>Enterobacterales</taxon>
        <taxon>Erwiniaceae</taxon>
        <taxon>Erwinia</taxon>
    </lineage>
</organism>
<dbReference type="InterPro" id="IPR038241">
    <property type="entry name" value="GhoS_sf"/>
</dbReference>
<accession>A0A443IHK5</accession>
<dbReference type="InterPro" id="IPR022597">
    <property type="entry name" value="GhoS"/>
</dbReference>
<sequence>MSSTSLTRYVVTFHYQENSLGDINKLTSTLTEAGFSATLNDDEGKVHELGTNSFGIVSTLEDREIREMAEGFGQIALGDRPEVEVLQWEAYRQRDK</sequence>
<dbReference type="AlphaFoldDB" id="A0A443IHK5"/>
<dbReference type="Pfam" id="PF11080">
    <property type="entry name" value="GhoS"/>
    <property type="match status" value="1"/>
</dbReference>
<dbReference type="Proteomes" id="UP000288794">
    <property type="component" value="Unassembled WGS sequence"/>
</dbReference>
<keyword evidence="2" id="KW-1185">Reference proteome</keyword>
<protein>
    <submittedName>
        <fullName evidence="1">Uncharacterized protein</fullName>
    </submittedName>
</protein>